<dbReference type="InterPro" id="IPR000276">
    <property type="entry name" value="GPCR_Rhodpsn"/>
</dbReference>
<dbReference type="GO" id="GO:0043410">
    <property type="term" value="P:positive regulation of MAPK cascade"/>
    <property type="evidence" value="ECO:0007669"/>
    <property type="project" value="TreeGrafter"/>
</dbReference>
<comment type="subcellular location">
    <subcellularLocation>
        <location evidence="1">Cell membrane</location>
        <topology evidence="1">Multi-pass membrane protein</topology>
    </subcellularLocation>
</comment>
<proteinExistence type="inferred from homology"/>
<dbReference type="AlphaFoldDB" id="A0A210QSD7"/>
<evidence type="ECO:0000256" key="5">
    <source>
        <dbReference type="ARBA" id="ARBA00023040"/>
    </source>
</evidence>
<feature type="compositionally biased region" description="Polar residues" evidence="10">
    <location>
        <begin position="246"/>
        <end position="255"/>
    </location>
</feature>
<feature type="transmembrane region" description="Helical" evidence="11">
    <location>
        <begin position="161"/>
        <end position="179"/>
    </location>
</feature>
<feature type="transmembrane region" description="Helical" evidence="11">
    <location>
        <begin position="381"/>
        <end position="403"/>
    </location>
</feature>
<dbReference type="PANTHER" id="PTHR24248">
    <property type="entry name" value="ADRENERGIC RECEPTOR-RELATED G-PROTEIN COUPLED RECEPTOR"/>
    <property type="match status" value="1"/>
</dbReference>
<comment type="caution">
    <text evidence="13">The sequence shown here is derived from an EMBL/GenBank/DDBJ whole genome shotgun (WGS) entry which is preliminary data.</text>
</comment>
<feature type="compositionally biased region" description="Basic and acidic residues" evidence="10">
    <location>
        <begin position="284"/>
        <end position="295"/>
    </location>
</feature>
<evidence type="ECO:0000256" key="4">
    <source>
        <dbReference type="ARBA" id="ARBA00022989"/>
    </source>
</evidence>
<evidence type="ECO:0000256" key="3">
    <source>
        <dbReference type="ARBA" id="ARBA00022692"/>
    </source>
</evidence>
<keyword evidence="4 11" id="KW-1133">Transmembrane helix</keyword>
<comment type="similarity">
    <text evidence="9">Belongs to the G-protein coupled receptor 1 family.</text>
</comment>
<feature type="domain" description="G-protein coupled receptors family 1 profile" evidence="12">
    <location>
        <begin position="61"/>
        <end position="436"/>
    </location>
</feature>
<evidence type="ECO:0000313" key="14">
    <source>
        <dbReference type="Proteomes" id="UP000242188"/>
    </source>
</evidence>
<feature type="region of interest" description="Disordered" evidence="10">
    <location>
        <begin position="242"/>
        <end position="310"/>
    </location>
</feature>
<dbReference type="Pfam" id="PF00001">
    <property type="entry name" value="7tm_1"/>
    <property type="match status" value="1"/>
</dbReference>
<feature type="transmembrane region" description="Helical" evidence="11">
    <location>
        <begin position="203"/>
        <end position="228"/>
    </location>
</feature>
<name>A0A210QSD7_MIZYE</name>
<keyword evidence="2" id="KW-1003">Cell membrane</keyword>
<organism evidence="13 14">
    <name type="scientific">Mizuhopecten yessoensis</name>
    <name type="common">Japanese scallop</name>
    <name type="synonym">Patinopecten yessoensis</name>
    <dbReference type="NCBI Taxonomy" id="6573"/>
    <lineage>
        <taxon>Eukaryota</taxon>
        <taxon>Metazoa</taxon>
        <taxon>Spiralia</taxon>
        <taxon>Lophotrochozoa</taxon>
        <taxon>Mollusca</taxon>
        <taxon>Bivalvia</taxon>
        <taxon>Autobranchia</taxon>
        <taxon>Pteriomorphia</taxon>
        <taxon>Pectinida</taxon>
        <taxon>Pectinoidea</taxon>
        <taxon>Pectinidae</taxon>
        <taxon>Mizuhopecten</taxon>
    </lineage>
</organism>
<dbReference type="STRING" id="6573.A0A210QSD7"/>
<evidence type="ECO:0000256" key="10">
    <source>
        <dbReference type="SAM" id="MobiDB-lite"/>
    </source>
</evidence>
<dbReference type="Gene3D" id="1.20.1070.10">
    <property type="entry name" value="Rhodopsin 7-helix transmembrane proteins"/>
    <property type="match status" value="2"/>
</dbReference>
<accession>A0A210QSD7</accession>
<keyword evidence="6 11" id="KW-0472">Membrane</keyword>
<feature type="region of interest" description="Disordered" evidence="10">
    <location>
        <begin position="332"/>
        <end position="375"/>
    </location>
</feature>
<gene>
    <name evidence="13" type="ORF">KP79_PYT11697</name>
</gene>
<dbReference type="OrthoDB" id="10071887at2759"/>
<sequence>MADWAVSVLHANVPYNLTYNGTFNMTTNKSDVIPDDRTFLVWRSIGMGVVMYAAVLLTICGNILVLIAVARNKRLQTVFNIYVINLAVTDLLVAVTAMSFYTTETVLGYWPFGEFLCGVWIFVDYGMTFASVFTLIAISVDRFWSVTWSLHYRAHHNKIKAVRLIVAVWVSTLLLWLPACIMDRINNSVPNKCVWEPSKNKEFVVVIATIGHHGAFTVMVVCYVKVFFTLVQRQKVGLGHTRLSDRSPTVGSPTNIRCARPGHDSPAEVSVESHVIHVDTSSDASRDTHTAKQDTSHTPSMYTKKTEPENGNKCYGIRLEPICSPVVNSATQTDGDNDCLQRQTQPDQTTNKRQRSFINRQSKKRKQRKEEAKYERHERRVFTTLTYILAGYIICWLPFHIVFDVRAAKPEAVSSIVYNLAFWLSYLNSMINPFLYNFSSSDFRTAFKQLLCKGKPTTSIK</sequence>
<dbReference type="SMART" id="SM01381">
    <property type="entry name" value="7TM_GPCR_Srsx"/>
    <property type="match status" value="1"/>
</dbReference>
<dbReference type="InterPro" id="IPR017452">
    <property type="entry name" value="GPCR_Rhodpsn_7TM"/>
</dbReference>
<dbReference type="SUPFAM" id="SSF81321">
    <property type="entry name" value="Family A G protein-coupled receptor-like"/>
    <property type="match status" value="1"/>
</dbReference>
<evidence type="ECO:0000256" key="1">
    <source>
        <dbReference type="ARBA" id="ARBA00004651"/>
    </source>
</evidence>
<feature type="transmembrane region" description="Helical" evidence="11">
    <location>
        <begin position="415"/>
        <end position="438"/>
    </location>
</feature>
<feature type="compositionally biased region" description="Polar residues" evidence="10">
    <location>
        <begin position="332"/>
        <end position="360"/>
    </location>
</feature>
<protein>
    <submittedName>
        <fullName evidence="13">Octopamine receptor</fullName>
    </submittedName>
</protein>
<evidence type="ECO:0000256" key="6">
    <source>
        <dbReference type="ARBA" id="ARBA00023136"/>
    </source>
</evidence>
<dbReference type="GO" id="GO:0005886">
    <property type="term" value="C:plasma membrane"/>
    <property type="evidence" value="ECO:0007669"/>
    <property type="project" value="UniProtKB-SubCell"/>
</dbReference>
<dbReference type="PRINTS" id="PR00237">
    <property type="entry name" value="GPCRRHODOPSN"/>
</dbReference>
<reference evidence="13 14" key="1">
    <citation type="journal article" date="2017" name="Nat. Ecol. Evol.">
        <title>Scallop genome provides insights into evolution of bilaterian karyotype and development.</title>
        <authorList>
            <person name="Wang S."/>
            <person name="Zhang J."/>
            <person name="Jiao W."/>
            <person name="Li J."/>
            <person name="Xun X."/>
            <person name="Sun Y."/>
            <person name="Guo X."/>
            <person name="Huan P."/>
            <person name="Dong B."/>
            <person name="Zhang L."/>
            <person name="Hu X."/>
            <person name="Sun X."/>
            <person name="Wang J."/>
            <person name="Zhao C."/>
            <person name="Wang Y."/>
            <person name="Wang D."/>
            <person name="Huang X."/>
            <person name="Wang R."/>
            <person name="Lv J."/>
            <person name="Li Y."/>
            <person name="Zhang Z."/>
            <person name="Liu B."/>
            <person name="Lu W."/>
            <person name="Hui Y."/>
            <person name="Liang J."/>
            <person name="Zhou Z."/>
            <person name="Hou R."/>
            <person name="Li X."/>
            <person name="Liu Y."/>
            <person name="Li H."/>
            <person name="Ning X."/>
            <person name="Lin Y."/>
            <person name="Zhao L."/>
            <person name="Xing Q."/>
            <person name="Dou J."/>
            <person name="Li Y."/>
            <person name="Mao J."/>
            <person name="Guo H."/>
            <person name="Dou H."/>
            <person name="Li T."/>
            <person name="Mu C."/>
            <person name="Jiang W."/>
            <person name="Fu Q."/>
            <person name="Fu X."/>
            <person name="Miao Y."/>
            <person name="Liu J."/>
            <person name="Yu Q."/>
            <person name="Li R."/>
            <person name="Liao H."/>
            <person name="Li X."/>
            <person name="Kong Y."/>
            <person name="Jiang Z."/>
            <person name="Chourrout D."/>
            <person name="Li R."/>
            <person name="Bao Z."/>
        </authorList>
    </citation>
    <scope>NUCLEOTIDE SEQUENCE [LARGE SCALE GENOMIC DNA]</scope>
    <source>
        <strain evidence="13 14">PY_sf001</strain>
    </source>
</reference>
<evidence type="ECO:0000256" key="9">
    <source>
        <dbReference type="RuleBase" id="RU000688"/>
    </source>
</evidence>
<dbReference type="PANTHER" id="PTHR24248:SF120">
    <property type="entry name" value="G-PROTEIN COUPLED RECEPTORS FAMILY 1 PROFILE DOMAIN-CONTAINING PROTEIN"/>
    <property type="match status" value="1"/>
</dbReference>
<keyword evidence="7 9" id="KW-0675">Receptor</keyword>
<keyword evidence="8 9" id="KW-0807">Transducer</keyword>
<feature type="transmembrane region" description="Helical" evidence="11">
    <location>
        <begin position="81"/>
        <end position="101"/>
    </location>
</feature>
<feature type="transmembrane region" description="Helical" evidence="11">
    <location>
        <begin position="121"/>
        <end position="140"/>
    </location>
</feature>
<dbReference type="PROSITE" id="PS00237">
    <property type="entry name" value="G_PROTEIN_RECEP_F1_1"/>
    <property type="match status" value="1"/>
</dbReference>
<keyword evidence="5 9" id="KW-0297">G-protein coupled receptor</keyword>
<dbReference type="Proteomes" id="UP000242188">
    <property type="component" value="Unassembled WGS sequence"/>
</dbReference>
<dbReference type="GO" id="GO:0004930">
    <property type="term" value="F:G protein-coupled receptor activity"/>
    <property type="evidence" value="ECO:0007669"/>
    <property type="project" value="UniProtKB-KW"/>
</dbReference>
<dbReference type="GO" id="GO:0071880">
    <property type="term" value="P:adenylate cyclase-activating adrenergic receptor signaling pathway"/>
    <property type="evidence" value="ECO:0007669"/>
    <property type="project" value="TreeGrafter"/>
</dbReference>
<evidence type="ECO:0000256" key="2">
    <source>
        <dbReference type="ARBA" id="ARBA00022475"/>
    </source>
</evidence>
<evidence type="ECO:0000256" key="8">
    <source>
        <dbReference type="ARBA" id="ARBA00023224"/>
    </source>
</evidence>
<evidence type="ECO:0000313" key="13">
    <source>
        <dbReference type="EMBL" id="OWF51634.1"/>
    </source>
</evidence>
<dbReference type="CDD" id="cd14967">
    <property type="entry name" value="7tmA_amine_R-like"/>
    <property type="match status" value="1"/>
</dbReference>
<dbReference type="EMBL" id="NEDP02002179">
    <property type="protein sequence ID" value="OWF51634.1"/>
    <property type="molecule type" value="Genomic_DNA"/>
</dbReference>
<keyword evidence="14" id="KW-1185">Reference proteome</keyword>
<feature type="transmembrane region" description="Helical" evidence="11">
    <location>
        <begin position="49"/>
        <end position="69"/>
    </location>
</feature>
<keyword evidence="3 9" id="KW-0812">Transmembrane</keyword>
<evidence type="ECO:0000259" key="12">
    <source>
        <dbReference type="PROSITE" id="PS50262"/>
    </source>
</evidence>
<evidence type="ECO:0000256" key="7">
    <source>
        <dbReference type="ARBA" id="ARBA00023170"/>
    </source>
</evidence>
<evidence type="ECO:0000256" key="11">
    <source>
        <dbReference type="SAM" id="Phobius"/>
    </source>
</evidence>
<dbReference type="PROSITE" id="PS50262">
    <property type="entry name" value="G_PROTEIN_RECEP_F1_2"/>
    <property type="match status" value="1"/>
</dbReference>